<sequence length="375" mass="39026">MSGRVKGWCPGALTPMPSGDGLVLRVRPRSGRLTPAQMLGLADLAERFGDGAVTLTSRANLQLRAVAPADLEAVQADLRRLDLIDTDPAQETRRNILVSPIWTQGDPTMALAAELAARLAELPPLPAKFGFAIDTGPAAILTGASADLRIERSSSGLILRAEGMARGEAVPDARAVTRLIALAHWFAAQPGARRMGLLVGGGARPPLAADAAPLTTPPLRPGPAAPGTCVAAPFGRMATDALRAIAVAPARPTPWRSLVIEAASPPRHPQAITDPDDPRLRVAVCVGKPRCSSASVETMRLARDLAPLVPPGAVLHVAGCAKGCAHPRPADLVLTGRDGHFDLLRGGRPGDPPQRRSLDPADIAALLKDPHAPSL</sequence>
<evidence type="ECO:0000313" key="8">
    <source>
        <dbReference type="EMBL" id="VDS08292.1"/>
    </source>
</evidence>
<dbReference type="OrthoDB" id="7459360at2"/>
<dbReference type="PANTHER" id="PTHR32439:SF9">
    <property type="entry name" value="BLR3264 PROTEIN"/>
    <property type="match status" value="1"/>
</dbReference>
<reference evidence="8 9" key="1">
    <citation type="submission" date="2018-12" db="EMBL/GenBank/DDBJ databases">
        <authorList>
            <person name="Criscuolo A."/>
        </authorList>
    </citation>
    <scope>NUCLEOTIDE SEQUENCE [LARGE SCALE GENOMIC DNA]</scope>
    <source>
        <strain evidence="8">ACIP1116241</strain>
    </source>
</reference>
<dbReference type="Proteomes" id="UP000270743">
    <property type="component" value="Unassembled WGS sequence"/>
</dbReference>
<name>A0A3S4CY58_9RHOB</name>
<dbReference type="EMBL" id="UZWE01000026">
    <property type="protein sequence ID" value="VDS08292.1"/>
    <property type="molecule type" value="Genomic_DNA"/>
</dbReference>
<dbReference type="Gene3D" id="3.30.413.10">
    <property type="entry name" value="Sulfite Reductase Hemoprotein, domain 1"/>
    <property type="match status" value="2"/>
</dbReference>
<dbReference type="InterPro" id="IPR036136">
    <property type="entry name" value="Nit/Sulf_reduc_fer-like_dom_sf"/>
</dbReference>
<evidence type="ECO:0000256" key="3">
    <source>
        <dbReference type="ARBA" id="ARBA00022723"/>
    </source>
</evidence>
<evidence type="ECO:0000256" key="1">
    <source>
        <dbReference type="ARBA" id="ARBA00022485"/>
    </source>
</evidence>
<dbReference type="AlphaFoldDB" id="A0A3S4CY58"/>
<protein>
    <submittedName>
        <fullName evidence="8">Ferredoxin-nitrite reductase</fullName>
    </submittedName>
</protein>
<dbReference type="Pfam" id="PF03460">
    <property type="entry name" value="NIR_SIR_ferr"/>
    <property type="match status" value="1"/>
</dbReference>
<dbReference type="GO" id="GO:0051539">
    <property type="term" value="F:4 iron, 4 sulfur cluster binding"/>
    <property type="evidence" value="ECO:0007669"/>
    <property type="project" value="UniProtKB-KW"/>
</dbReference>
<keyword evidence="4" id="KW-0560">Oxidoreductase</keyword>
<feature type="domain" description="Nitrite/Sulfite reductase ferredoxin-like" evidence="7">
    <location>
        <begin position="15"/>
        <end position="80"/>
    </location>
</feature>
<dbReference type="InterPro" id="IPR005117">
    <property type="entry name" value="NiRdtase/SiRdtase_haem-b_fer"/>
</dbReference>
<keyword evidence="3" id="KW-0479">Metal-binding</keyword>
<keyword evidence="9" id="KW-1185">Reference proteome</keyword>
<evidence type="ECO:0000256" key="2">
    <source>
        <dbReference type="ARBA" id="ARBA00022617"/>
    </source>
</evidence>
<keyword evidence="6" id="KW-0411">Iron-sulfur</keyword>
<keyword evidence="1" id="KW-0004">4Fe-4S</keyword>
<organism evidence="8 9">
    <name type="scientific">Paracoccus haematequi</name>
    <dbReference type="NCBI Taxonomy" id="2491866"/>
    <lineage>
        <taxon>Bacteria</taxon>
        <taxon>Pseudomonadati</taxon>
        <taxon>Pseudomonadota</taxon>
        <taxon>Alphaproteobacteria</taxon>
        <taxon>Rhodobacterales</taxon>
        <taxon>Paracoccaceae</taxon>
        <taxon>Paracoccus</taxon>
    </lineage>
</organism>
<gene>
    <name evidence="8" type="ORF">PARHAE_01475</name>
</gene>
<dbReference type="PANTHER" id="PTHR32439">
    <property type="entry name" value="FERREDOXIN--NITRITE REDUCTASE, CHLOROPLASTIC"/>
    <property type="match status" value="1"/>
</dbReference>
<keyword evidence="2" id="KW-0349">Heme</keyword>
<dbReference type="InterPro" id="IPR051329">
    <property type="entry name" value="NIR_SIR_4Fe-4S"/>
</dbReference>
<dbReference type="SUPFAM" id="SSF56014">
    <property type="entry name" value="Nitrite and sulphite reductase 4Fe-4S domain-like"/>
    <property type="match status" value="1"/>
</dbReference>
<dbReference type="GO" id="GO:0046872">
    <property type="term" value="F:metal ion binding"/>
    <property type="evidence" value="ECO:0007669"/>
    <property type="project" value="UniProtKB-KW"/>
</dbReference>
<evidence type="ECO:0000256" key="4">
    <source>
        <dbReference type="ARBA" id="ARBA00023002"/>
    </source>
</evidence>
<dbReference type="GO" id="GO:0016491">
    <property type="term" value="F:oxidoreductase activity"/>
    <property type="evidence" value="ECO:0007669"/>
    <property type="project" value="UniProtKB-KW"/>
</dbReference>
<accession>A0A3S4CY58</accession>
<keyword evidence="5" id="KW-0408">Iron</keyword>
<evidence type="ECO:0000256" key="6">
    <source>
        <dbReference type="ARBA" id="ARBA00023014"/>
    </source>
</evidence>
<evidence type="ECO:0000256" key="5">
    <source>
        <dbReference type="ARBA" id="ARBA00023004"/>
    </source>
</evidence>
<evidence type="ECO:0000259" key="7">
    <source>
        <dbReference type="Pfam" id="PF03460"/>
    </source>
</evidence>
<dbReference type="InterPro" id="IPR045854">
    <property type="entry name" value="NO2/SO3_Rdtase_4Fe4S_sf"/>
</dbReference>
<dbReference type="SUPFAM" id="SSF55124">
    <property type="entry name" value="Nitrite/Sulfite reductase N-terminal domain-like"/>
    <property type="match status" value="1"/>
</dbReference>
<proteinExistence type="predicted"/>
<evidence type="ECO:0000313" key="9">
    <source>
        <dbReference type="Proteomes" id="UP000270743"/>
    </source>
</evidence>
<dbReference type="Gene3D" id="3.90.480.10">
    <property type="entry name" value="Sulfite Reductase Hemoprotein,Domain 2"/>
    <property type="match status" value="1"/>
</dbReference>